<dbReference type="SUPFAM" id="SSF55811">
    <property type="entry name" value="Nudix"/>
    <property type="match status" value="1"/>
</dbReference>
<dbReference type="GO" id="GO:0016787">
    <property type="term" value="F:hydrolase activity"/>
    <property type="evidence" value="ECO:0007669"/>
    <property type="project" value="UniProtKB-KW"/>
</dbReference>
<comment type="similarity">
    <text evidence="2 5">Belongs to the Nudix hydrolase family.</text>
</comment>
<dbReference type="PROSITE" id="PS00893">
    <property type="entry name" value="NUDIX_BOX"/>
    <property type="match status" value="1"/>
</dbReference>
<name>A0A316THN3_9ACTN</name>
<evidence type="ECO:0000313" key="7">
    <source>
        <dbReference type="EMBL" id="PWN02739.1"/>
    </source>
</evidence>
<comment type="caution">
    <text evidence="7">The sequence shown here is derived from an EMBL/GenBank/DDBJ whole genome shotgun (WGS) entry which is preliminary data.</text>
</comment>
<evidence type="ECO:0000259" key="6">
    <source>
        <dbReference type="PROSITE" id="PS51462"/>
    </source>
</evidence>
<dbReference type="InterPro" id="IPR020084">
    <property type="entry name" value="NUDIX_hydrolase_CS"/>
</dbReference>
<feature type="domain" description="Nudix hydrolase" evidence="6">
    <location>
        <begin position="6"/>
        <end position="150"/>
    </location>
</feature>
<dbReference type="InterPro" id="IPR015797">
    <property type="entry name" value="NUDIX_hydrolase-like_dom_sf"/>
</dbReference>
<dbReference type="Proteomes" id="UP000245507">
    <property type="component" value="Unassembled WGS sequence"/>
</dbReference>
<dbReference type="EMBL" id="QGDD01000004">
    <property type="protein sequence ID" value="PWN02739.1"/>
    <property type="molecule type" value="Genomic_DNA"/>
</dbReference>
<dbReference type="InterPro" id="IPR000086">
    <property type="entry name" value="NUDIX_hydrolase_dom"/>
</dbReference>
<keyword evidence="8" id="KW-1185">Reference proteome</keyword>
<dbReference type="Gene3D" id="3.90.79.10">
    <property type="entry name" value="Nucleoside Triphosphate Pyrophosphohydrolase"/>
    <property type="match status" value="1"/>
</dbReference>
<gene>
    <name evidence="7" type="ORF">DJ010_09965</name>
</gene>
<dbReference type="InterPro" id="IPR020476">
    <property type="entry name" value="Nudix_hydrolase"/>
</dbReference>
<dbReference type="Pfam" id="PF00293">
    <property type="entry name" value="NUDIX"/>
    <property type="match status" value="1"/>
</dbReference>
<evidence type="ECO:0000256" key="2">
    <source>
        <dbReference type="ARBA" id="ARBA00005582"/>
    </source>
</evidence>
<proteinExistence type="inferred from homology"/>
<dbReference type="PRINTS" id="PR00502">
    <property type="entry name" value="NUDIXFAMILY"/>
</dbReference>
<dbReference type="PANTHER" id="PTHR43046">
    <property type="entry name" value="GDP-MANNOSE MANNOSYL HYDROLASE"/>
    <property type="match status" value="1"/>
</dbReference>
<dbReference type="RefSeq" id="WP_109693540.1">
    <property type="nucleotide sequence ID" value="NZ_QGDD01000004.1"/>
</dbReference>
<sequence length="157" mass="16645">MSASDQLRLAARVLPVSPQGRVLLLHEQNPAAPGVLYWGSVGGAVDPGESLTEAATRELFEETGIVIVPDELVGPVLRAEQPFTWDGRDYVNDAHFFALPLEETVEVTFDNLVEAETGNMLGSAWWTPDGLAADGTAASAELIDAMRVAIDTIGGAV</sequence>
<keyword evidence="3 5" id="KW-0378">Hydrolase</keyword>
<evidence type="ECO:0000313" key="8">
    <source>
        <dbReference type="Proteomes" id="UP000245507"/>
    </source>
</evidence>
<evidence type="ECO:0000256" key="4">
    <source>
        <dbReference type="ARBA" id="ARBA00022842"/>
    </source>
</evidence>
<dbReference type="PANTHER" id="PTHR43046:SF12">
    <property type="entry name" value="GDP-MANNOSE MANNOSYL HYDROLASE"/>
    <property type="match status" value="1"/>
</dbReference>
<dbReference type="CDD" id="cd04685">
    <property type="entry name" value="NUDIX_Hydrolase"/>
    <property type="match status" value="1"/>
</dbReference>
<evidence type="ECO:0000256" key="1">
    <source>
        <dbReference type="ARBA" id="ARBA00001946"/>
    </source>
</evidence>
<dbReference type="OrthoDB" id="9804442at2"/>
<reference evidence="7 8" key="1">
    <citation type="submission" date="2018-05" db="EMBL/GenBank/DDBJ databases">
        <title>Nocardioides silvaticus genome.</title>
        <authorList>
            <person name="Li C."/>
            <person name="Wang G."/>
        </authorList>
    </citation>
    <scope>NUCLEOTIDE SEQUENCE [LARGE SCALE GENOMIC DNA]</scope>
    <source>
        <strain evidence="7 8">CCTCC AB 2018079</strain>
    </source>
</reference>
<comment type="cofactor">
    <cofactor evidence="1">
        <name>Mg(2+)</name>
        <dbReference type="ChEBI" id="CHEBI:18420"/>
    </cofactor>
</comment>
<organism evidence="7 8">
    <name type="scientific">Nocardioides silvaticus</name>
    <dbReference type="NCBI Taxonomy" id="2201891"/>
    <lineage>
        <taxon>Bacteria</taxon>
        <taxon>Bacillati</taxon>
        <taxon>Actinomycetota</taxon>
        <taxon>Actinomycetes</taxon>
        <taxon>Propionibacteriales</taxon>
        <taxon>Nocardioidaceae</taxon>
        <taxon>Nocardioides</taxon>
    </lineage>
</organism>
<protein>
    <submittedName>
        <fullName evidence="7">NUDIX hydrolase</fullName>
    </submittedName>
</protein>
<keyword evidence="4" id="KW-0460">Magnesium</keyword>
<accession>A0A316THN3</accession>
<dbReference type="AlphaFoldDB" id="A0A316THN3"/>
<dbReference type="PROSITE" id="PS51462">
    <property type="entry name" value="NUDIX"/>
    <property type="match status" value="1"/>
</dbReference>
<evidence type="ECO:0000256" key="5">
    <source>
        <dbReference type="RuleBase" id="RU003476"/>
    </source>
</evidence>
<evidence type="ECO:0000256" key="3">
    <source>
        <dbReference type="ARBA" id="ARBA00022801"/>
    </source>
</evidence>